<dbReference type="OrthoDB" id="6236007at2759"/>
<feature type="transmembrane region" description="Helical" evidence="7">
    <location>
        <begin position="846"/>
        <end position="873"/>
    </location>
</feature>
<keyword evidence="4 7" id="KW-0472">Membrane</keyword>
<keyword evidence="5 6" id="KW-1015">Disulfide bond</keyword>
<dbReference type="Gene3D" id="2.10.70.10">
    <property type="entry name" value="Complement Module, domain 1"/>
    <property type="match status" value="1"/>
</dbReference>
<evidence type="ECO:0000256" key="4">
    <source>
        <dbReference type="ARBA" id="ARBA00023136"/>
    </source>
</evidence>
<dbReference type="SMART" id="SM00723">
    <property type="entry name" value="AMOP"/>
    <property type="match status" value="1"/>
</dbReference>
<evidence type="ECO:0000256" key="6">
    <source>
        <dbReference type="PROSITE-ProRule" id="PRU00302"/>
    </source>
</evidence>
<keyword evidence="2 7" id="KW-0812">Transmembrane</keyword>
<dbReference type="InterPro" id="IPR005533">
    <property type="entry name" value="AMOP_dom"/>
</dbReference>
<protein>
    <recommendedName>
        <fullName evidence="13">Sushi domain-containing protein</fullName>
    </recommendedName>
</protein>
<feature type="disulfide bond" evidence="6">
    <location>
        <begin position="780"/>
        <end position="823"/>
    </location>
</feature>
<dbReference type="InterPro" id="IPR035976">
    <property type="entry name" value="Sushi/SCR/CCP_sf"/>
</dbReference>
<dbReference type="SMART" id="SM00032">
    <property type="entry name" value="CCP"/>
    <property type="match status" value="1"/>
</dbReference>
<evidence type="ECO:0008006" key="13">
    <source>
        <dbReference type="Google" id="ProtNLM"/>
    </source>
</evidence>
<name>A0A3S0ZN72_ELYCH</name>
<comment type="caution">
    <text evidence="11">The sequence shown here is derived from an EMBL/GenBank/DDBJ whole genome shotgun (WGS) entry which is preliminary data.</text>
</comment>
<organism evidence="11 12">
    <name type="scientific">Elysia chlorotica</name>
    <name type="common">Eastern emerald elysia</name>
    <name type="synonym">Sea slug</name>
    <dbReference type="NCBI Taxonomy" id="188477"/>
    <lineage>
        <taxon>Eukaryota</taxon>
        <taxon>Metazoa</taxon>
        <taxon>Spiralia</taxon>
        <taxon>Lophotrochozoa</taxon>
        <taxon>Mollusca</taxon>
        <taxon>Gastropoda</taxon>
        <taxon>Heterobranchia</taxon>
        <taxon>Euthyneura</taxon>
        <taxon>Panpulmonata</taxon>
        <taxon>Sacoglossa</taxon>
        <taxon>Placobranchoidea</taxon>
        <taxon>Plakobranchidae</taxon>
        <taxon>Elysia</taxon>
    </lineage>
</organism>
<dbReference type="InterPro" id="IPR000436">
    <property type="entry name" value="Sushi_SCR_CCP_dom"/>
</dbReference>
<feature type="domain" description="VWFD" evidence="10">
    <location>
        <begin position="526"/>
        <end position="745"/>
    </location>
</feature>
<feature type="domain" description="AMOP" evidence="8">
    <location>
        <begin position="362"/>
        <end position="514"/>
    </location>
</feature>
<accession>A0A3S0ZN72</accession>
<dbReference type="PROSITE" id="PS50923">
    <property type="entry name" value="SUSHI"/>
    <property type="match status" value="1"/>
</dbReference>
<reference evidence="11 12" key="1">
    <citation type="submission" date="2019-01" db="EMBL/GenBank/DDBJ databases">
        <title>A draft genome assembly of the solar-powered sea slug Elysia chlorotica.</title>
        <authorList>
            <person name="Cai H."/>
            <person name="Li Q."/>
            <person name="Fang X."/>
            <person name="Li J."/>
            <person name="Curtis N.E."/>
            <person name="Altenburger A."/>
            <person name="Shibata T."/>
            <person name="Feng M."/>
            <person name="Maeda T."/>
            <person name="Schwartz J.A."/>
            <person name="Shigenobu S."/>
            <person name="Lundholm N."/>
            <person name="Nishiyama T."/>
            <person name="Yang H."/>
            <person name="Hasebe M."/>
            <person name="Li S."/>
            <person name="Pierce S.K."/>
            <person name="Wang J."/>
        </authorList>
    </citation>
    <scope>NUCLEOTIDE SEQUENCE [LARGE SCALE GENOMIC DNA]</scope>
    <source>
        <strain evidence="11">EC2010</strain>
        <tissue evidence="11">Whole organism of an adult</tissue>
    </source>
</reference>
<dbReference type="AlphaFoldDB" id="A0A3S0ZN72"/>
<evidence type="ECO:0000259" key="10">
    <source>
        <dbReference type="PROSITE" id="PS51233"/>
    </source>
</evidence>
<dbReference type="Proteomes" id="UP000271974">
    <property type="component" value="Unassembled WGS sequence"/>
</dbReference>
<dbReference type="SUPFAM" id="SSF57535">
    <property type="entry name" value="Complement control module/SCR domain"/>
    <property type="match status" value="1"/>
</dbReference>
<gene>
    <name evidence="11" type="ORF">EGW08_009288</name>
</gene>
<dbReference type="PANTHER" id="PTHR13802:SF59">
    <property type="entry name" value="SUSHI DOMAIN-CONTAINING PROTEIN 2"/>
    <property type="match status" value="1"/>
</dbReference>
<evidence type="ECO:0000259" key="8">
    <source>
        <dbReference type="PROSITE" id="PS50856"/>
    </source>
</evidence>
<keyword evidence="6" id="KW-0768">Sushi</keyword>
<keyword evidence="12" id="KW-1185">Reference proteome</keyword>
<evidence type="ECO:0000256" key="1">
    <source>
        <dbReference type="ARBA" id="ARBA00004370"/>
    </source>
</evidence>
<dbReference type="PROSITE" id="PS51233">
    <property type="entry name" value="VWFD"/>
    <property type="match status" value="1"/>
</dbReference>
<evidence type="ECO:0000259" key="9">
    <source>
        <dbReference type="PROSITE" id="PS50923"/>
    </source>
</evidence>
<dbReference type="Pfam" id="PF06119">
    <property type="entry name" value="NIDO"/>
    <property type="match status" value="1"/>
</dbReference>
<dbReference type="InterPro" id="IPR001846">
    <property type="entry name" value="VWF_type-D"/>
</dbReference>
<comment type="subcellular location">
    <subcellularLocation>
        <location evidence="1">Membrane</location>
    </subcellularLocation>
</comment>
<dbReference type="PANTHER" id="PTHR13802">
    <property type="entry name" value="MUCIN 4-RELATED"/>
    <property type="match status" value="1"/>
</dbReference>
<keyword evidence="3 7" id="KW-1133">Transmembrane helix</keyword>
<evidence type="ECO:0000256" key="7">
    <source>
        <dbReference type="SAM" id="Phobius"/>
    </source>
</evidence>
<proteinExistence type="predicted"/>
<dbReference type="GO" id="GO:0007160">
    <property type="term" value="P:cell-matrix adhesion"/>
    <property type="evidence" value="ECO:0007669"/>
    <property type="project" value="InterPro"/>
</dbReference>
<evidence type="ECO:0000256" key="2">
    <source>
        <dbReference type="ARBA" id="ARBA00022692"/>
    </source>
</evidence>
<dbReference type="InterPro" id="IPR003886">
    <property type="entry name" value="NIDO_dom"/>
</dbReference>
<dbReference type="EMBL" id="RQTK01000264">
    <property type="protein sequence ID" value="RUS82951.1"/>
    <property type="molecule type" value="Genomic_DNA"/>
</dbReference>
<evidence type="ECO:0000256" key="5">
    <source>
        <dbReference type="ARBA" id="ARBA00023157"/>
    </source>
</evidence>
<dbReference type="InterPro" id="IPR051495">
    <property type="entry name" value="Epithelial_Barrier/Signaling"/>
</dbReference>
<feature type="domain" description="AMOP" evidence="8">
    <location>
        <begin position="236"/>
        <end position="370"/>
    </location>
</feature>
<evidence type="ECO:0000313" key="12">
    <source>
        <dbReference type="Proteomes" id="UP000271974"/>
    </source>
</evidence>
<dbReference type="PROSITE" id="PS50856">
    <property type="entry name" value="AMOP"/>
    <property type="match status" value="2"/>
</dbReference>
<dbReference type="Pfam" id="PF00094">
    <property type="entry name" value="VWD"/>
    <property type="match status" value="1"/>
</dbReference>
<dbReference type="Pfam" id="PF00084">
    <property type="entry name" value="Sushi"/>
    <property type="match status" value="1"/>
</dbReference>
<dbReference type="GO" id="GO:0016020">
    <property type="term" value="C:membrane"/>
    <property type="evidence" value="ECO:0007669"/>
    <property type="project" value="UniProtKB-SubCell"/>
</dbReference>
<dbReference type="CDD" id="cd00033">
    <property type="entry name" value="CCP"/>
    <property type="match status" value="1"/>
</dbReference>
<feature type="domain" description="Sushi" evidence="9">
    <location>
        <begin position="778"/>
        <end position="838"/>
    </location>
</feature>
<dbReference type="Pfam" id="PF03782">
    <property type="entry name" value="AMOP"/>
    <property type="match status" value="2"/>
</dbReference>
<comment type="caution">
    <text evidence="6">Lacks conserved residue(s) required for the propagation of feature annotation.</text>
</comment>
<evidence type="ECO:0000313" key="11">
    <source>
        <dbReference type="EMBL" id="RUS82951.1"/>
    </source>
</evidence>
<sequence>MVNNNGIISFLHELRTYSPVKFPLSDPTPLIAPYWADVDISEDDEGSNNGVVWFRQTSDPALLAQRPKGGRGGPGVEHRLPTQKVQVRAWRFRSQLGRCQFIVTDWDRSHGIPALSRVWQHIQLSAATEEIRAHQPSSRDFRSSWVFIATWEEVGFYGPSGPGKLKVVEGKAFLATLWSKDLNHNLTSNRYRLDIPTSFGEHLMSVAVVRVTALVDICDGFGPSIFSDVFPVRPQLAEEAAAQCSTWLGHEAELPPLDPSDQARCPCTLRQAEGDTAQFSPDPFCRRGSNSPLNCQYRPRQAQECILPNRISPGSSPYLCCYDQSGELLNALEGGDAGGGTLERYSFGPSIFSDVFPVRPQLAEEAAAQCSTWMGLEAGLPPLDPSDQARCPCTIRQAEGDTAQFSPDPFCRRGSNSPLNCQYRPRQAQECILPNRISPGSSPYLCCYDQSGELLNALEGGDAGGGTLERYSSRESSAGFVPFFSYMVEDIAPRLHCCQFSANQTLCGEYLEYRPPVTCQQYQTPSAAQAAGDPHIETLDGHAYTFNGLGCFTLLKVKDSTAVVQVKTSRAKNTQGQLENATVFTGMAVRGGTPSAPVLEIALPQDNVTTYEIYVDGKRRGHGGVAALDAMAGDVTDSGNISSDGAGATASATTWQVGELTVLESRLGNQTPEIMIVLEDFGLSLIVEVLDELLNIIVVAGPQLKGKLEGLLGNYNGDSSDDFLSREGVLLSPDVSMREGNVQCMFDLKVTKNDDIALSTLKFNKRFEELKQEIQPVVRCPYVGDIPNGNRSLGGFKVGDTATFTCYHGYQMEVGGQGQVLTCLASGEWTEAPSTCVRAVDTGEDFPFLFVAIGAAAGTFLLVFLLSLLIRLVHRRCTRSRGKKSGSSSSSSVDYGQVIELPTIFPISDIPSPVFENPLFLQRLQQLCDKGSFQIPRPTYVDPNIYSEFF</sequence>
<evidence type="ECO:0000256" key="3">
    <source>
        <dbReference type="ARBA" id="ARBA00022989"/>
    </source>
</evidence>